<feature type="transmembrane region" description="Helical" evidence="1">
    <location>
        <begin position="79"/>
        <end position="96"/>
    </location>
</feature>
<reference evidence="3" key="1">
    <citation type="submission" date="2021-01" db="EMBL/GenBank/DDBJ databases">
        <authorList>
            <person name="Eckstrom K.M.E."/>
        </authorList>
    </citation>
    <scope>NUCLEOTIDE SEQUENCE</scope>
    <source>
        <strain evidence="3">UVCC 0001</strain>
    </source>
</reference>
<sequence length="172" mass="18439">MQRSTIITLLYGLACLAWIILLGGISAWQYNCNKENPDTYTDVCLTAYAQLAWWAVFFQLFAIIFLGVAYYTRRGSNKMGLMVILAMVTTLFFVVTNNAFTVAKASSGNLRSSTEAFAAGAIITMIANLLLVFVLGDDISGVAAPGSAAYLNNNPAANVEMAANKPPSSAMV</sequence>
<keyword evidence="1" id="KW-1133">Transmembrane helix</keyword>
<dbReference type="AlphaFoldDB" id="A0AAD9IDM9"/>
<feature type="transmembrane region" description="Helical" evidence="1">
    <location>
        <begin position="116"/>
        <end position="135"/>
    </location>
</feature>
<keyword evidence="1" id="KW-0812">Transmembrane</keyword>
<keyword evidence="2" id="KW-0732">Signal</keyword>
<keyword evidence="1" id="KW-0472">Membrane</keyword>
<evidence type="ECO:0000256" key="2">
    <source>
        <dbReference type="SAM" id="SignalP"/>
    </source>
</evidence>
<organism evidence="3 4">
    <name type="scientific">Prototheca wickerhamii</name>
    <dbReference type="NCBI Taxonomy" id="3111"/>
    <lineage>
        <taxon>Eukaryota</taxon>
        <taxon>Viridiplantae</taxon>
        <taxon>Chlorophyta</taxon>
        <taxon>core chlorophytes</taxon>
        <taxon>Trebouxiophyceae</taxon>
        <taxon>Chlorellales</taxon>
        <taxon>Chlorellaceae</taxon>
        <taxon>Prototheca</taxon>
    </lineage>
</organism>
<name>A0AAD9IDM9_PROWI</name>
<proteinExistence type="predicted"/>
<protein>
    <submittedName>
        <fullName evidence="3">Uncharacterized protein</fullName>
    </submittedName>
</protein>
<feature type="chain" id="PRO_5042087030" evidence="2">
    <location>
        <begin position="28"/>
        <end position="172"/>
    </location>
</feature>
<evidence type="ECO:0000313" key="4">
    <source>
        <dbReference type="Proteomes" id="UP001255856"/>
    </source>
</evidence>
<keyword evidence="4" id="KW-1185">Reference proteome</keyword>
<accession>A0AAD9IDM9</accession>
<feature type="transmembrane region" description="Helical" evidence="1">
    <location>
        <begin position="51"/>
        <end position="72"/>
    </location>
</feature>
<feature type="signal peptide" evidence="2">
    <location>
        <begin position="1"/>
        <end position="27"/>
    </location>
</feature>
<evidence type="ECO:0000256" key="1">
    <source>
        <dbReference type="SAM" id="Phobius"/>
    </source>
</evidence>
<gene>
    <name evidence="3" type="ORF">QBZ16_001123</name>
</gene>
<comment type="caution">
    <text evidence="3">The sequence shown here is derived from an EMBL/GenBank/DDBJ whole genome shotgun (WGS) entry which is preliminary data.</text>
</comment>
<dbReference type="EMBL" id="JASFZW010000011">
    <property type="protein sequence ID" value="KAK2076191.1"/>
    <property type="molecule type" value="Genomic_DNA"/>
</dbReference>
<evidence type="ECO:0000313" key="3">
    <source>
        <dbReference type="EMBL" id="KAK2076191.1"/>
    </source>
</evidence>
<dbReference type="Proteomes" id="UP001255856">
    <property type="component" value="Unassembled WGS sequence"/>
</dbReference>